<dbReference type="Proteomes" id="UP001516400">
    <property type="component" value="Unassembled WGS sequence"/>
</dbReference>
<dbReference type="Pfam" id="PF14529">
    <property type="entry name" value="Exo_endo_phos_2"/>
    <property type="match status" value="1"/>
</dbReference>
<dbReference type="EMBL" id="JABFTP020000186">
    <property type="protein sequence ID" value="KAL3290400.1"/>
    <property type="molecule type" value="Genomic_DNA"/>
</dbReference>
<dbReference type="PANTHER" id="PTHR36688:SF2">
    <property type="entry name" value="ENDONUCLEASE_EXONUCLEASE_PHOSPHATASE DOMAIN-CONTAINING PROTEIN"/>
    <property type="match status" value="1"/>
</dbReference>
<protein>
    <recommendedName>
        <fullName evidence="1">Endonuclease/exonuclease/phosphatase domain-containing protein</fullName>
    </recommendedName>
</protein>
<dbReference type="InterPro" id="IPR005135">
    <property type="entry name" value="Endo/exonuclease/phosphatase"/>
</dbReference>
<name>A0ABD2PHF4_9CUCU</name>
<proteinExistence type="predicted"/>
<evidence type="ECO:0000313" key="3">
    <source>
        <dbReference type="Proteomes" id="UP001516400"/>
    </source>
</evidence>
<gene>
    <name evidence="2" type="ORF">HHI36_023741</name>
</gene>
<reference evidence="2 3" key="1">
    <citation type="journal article" date="2021" name="BMC Biol.">
        <title>Horizontally acquired antibacterial genes associated with adaptive radiation of ladybird beetles.</title>
        <authorList>
            <person name="Li H.S."/>
            <person name="Tang X.F."/>
            <person name="Huang Y.H."/>
            <person name="Xu Z.Y."/>
            <person name="Chen M.L."/>
            <person name="Du X.Y."/>
            <person name="Qiu B.Y."/>
            <person name="Chen P.T."/>
            <person name="Zhang W."/>
            <person name="Slipinski A."/>
            <person name="Escalona H.E."/>
            <person name="Waterhouse R.M."/>
            <person name="Zwick A."/>
            <person name="Pang H."/>
        </authorList>
    </citation>
    <scope>NUCLEOTIDE SEQUENCE [LARGE SCALE GENOMIC DNA]</scope>
    <source>
        <strain evidence="2">SYSU2018</strain>
    </source>
</reference>
<dbReference type="PANTHER" id="PTHR36688">
    <property type="entry name" value="ENDO/EXONUCLEASE/PHOSPHATASE DOMAIN-CONTAINING PROTEIN"/>
    <property type="match status" value="1"/>
</dbReference>
<accession>A0ABD2PHF4</accession>
<dbReference type="InterPro" id="IPR036691">
    <property type="entry name" value="Endo/exonu/phosph_ase_sf"/>
</dbReference>
<comment type="caution">
    <text evidence="2">The sequence shown here is derived from an EMBL/GenBank/DDBJ whole genome shotgun (WGS) entry which is preliminary data.</text>
</comment>
<organism evidence="2 3">
    <name type="scientific">Cryptolaemus montrouzieri</name>
    <dbReference type="NCBI Taxonomy" id="559131"/>
    <lineage>
        <taxon>Eukaryota</taxon>
        <taxon>Metazoa</taxon>
        <taxon>Ecdysozoa</taxon>
        <taxon>Arthropoda</taxon>
        <taxon>Hexapoda</taxon>
        <taxon>Insecta</taxon>
        <taxon>Pterygota</taxon>
        <taxon>Neoptera</taxon>
        <taxon>Endopterygota</taxon>
        <taxon>Coleoptera</taxon>
        <taxon>Polyphaga</taxon>
        <taxon>Cucujiformia</taxon>
        <taxon>Coccinelloidea</taxon>
        <taxon>Coccinellidae</taxon>
        <taxon>Scymninae</taxon>
        <taxon>Scymnini</taxon>
        <taxon>Cryptolaemus</taxon>
    </lineage>
</organism>
<sequence length="275" mass="31009">MLKVLQWNIRSIFSNFNDLKILIQDIEPDVICLNETFLNFNSIISISNYTILRIDRQDGYGGLAFAVKNCIPYRNINFFDIDLPQNFQIACISIGELSLINVYVPPDIVLTDKHISEISPYLLDPFILLGDFNAQSPAWGSGRRNCNGLAVEEFLRDSNVTLLNDGTPTGLTPPSDNLSAPDLTICSTYLALRCDWSVHQDTGGSDHFPISIVVEHPSASRLEQKHFSTRRFNTKRANWNHYGCSVLEYMNTRPINNSSDFIDMMDAAARQSIPL</sequence>
<evidence type="ECO:0000313" key="2">
    <source>
        <dbReference type="EMBL" id="KAL3290400.1"/>
    </source>
</evidence>
<keyword evidence="3" id="KW-1185">Reference proteome</keyword>
<dbReference type="InterPro" id="IPR052560">
    <property type="entry name" value="RdDP_mobile_element"/>
</dbReference>
<dbReference type="AlphaFoldDB" id="A0ABD2PHF4"/>
<dbReference type="Gene3D" id="3.60.10.10">
    <property type="entry name" value="Endonuclease/exonuclease/phosphatase"/>
    <property type="match status" value="1"/>
</dbReference>
<dbReference type="SUPFAM" id="SSF56219">
    <property type="entry name" value="DNase I-like"/>
    <property type="match status" value="1"/>
</dbReference>
<feature type="domain" description="Endonuclease/exonuclease/phosphatase" evidence="1">
    <location>
        <begin position="98"/>
        <end position="210"/>
    </location>
</feature>
<evidence type="ECO:0000259" key="1">
    <source>
        <dbReference type="Pfam" id="PF14529"/>
    </source>
</evidence>